<gene>
    <name evidence="1" type="ORF">L1987_79847</name>
</gene>
<evidence type="ECO:0000313" key="1">
    <source>
        <dbReference type="EMBL" id="KAI3686174.1"/>
    </source>
</evidence>
<keyword evidence="2" id="KW-1185">Reference proteome</keyword>
<proteinExistence type="predicted"/>
<dbReference type="Proteomes" id="UP001056120">
    <property type="component" value="Linkage Group LG27"/>
</dbReference>
<comment type="caution">
    <text evidence="1">The sequence shown here is derived from an EMBL/GenBank/DDBJ whole genome shotgun (WGS) entry which is preliminary data.</text>
</comment>
<reference evidence="2" key="1">
    <citation type="journal article" date="2022" name="Mol. Ecol. Resour.">
        <title>The genomes of chicory, endive, great burdock and yacon provide insights into Asteraceae palaeo-polyploidization history and plant inulin production.</title>
        <authorList>
            <person name="Fan W."/>
            <person name="Wang S."/>
            <person name="Wang H."/>
            <person name="Wang A."/>
            <person name="Jiang F."/>
            <person name="Liu H."/>
            <person name="Zhao H."/>
            <person name="Xu D."/>
            <person name="Zhang Y."/>
        </authorList>
    </citation>
    <scope>NUCLEOTIDE SEQUENCE [LARGE SCALE GENOMIC DNA]</scope>
    <source>
        <strain evidence="2">cv. Yunnan</strain>
    </source>
</reference>
<organism evidence="1 2">
    <name type="scientific">Smallanthus sonchifolius</name>
    <dbReference type="NCBI Taxonomy" id="185202"/>
    <lineage>
        <taxon>Eukaryota</taxon>
        <taxon>Viridiplantae</taxon>
        <taxon>Streptophyta</taxon>
        <taxon>Embryophyta</taxon>
        <taxon>Tracheophyta</taxon>
        <taxon>Spermatophyta</taxon>
        <taxon>Magnoliopsida</taxon>
        <taxon>eudicotyledons</taxon>
        <taxon>Gunneridae</taxon>
        <taxon>Pentapetalae</taxon>
        <taxon>asterids</taxon>
        <taxon>campanulids</taxon>
        <taxon>Asterales</taxon>
        <taxon>Asteraceae</taxon>
        <taxon>Asteroideae</taxon>
        <taxon>Heliantheae alliance</taxon>
        <taxon>Millerieae</taxon>
        <taxon>Smallanthus</taxon>
    </lineage>
</organism>
<name>A0ACB8YKA3_9ASTR</name>
<reference evidence="1 2" key="2">
    <citation type="journal article" date="2022" name="Mol. Ecol. Resour.">
        <title>The genomes of chicory, endive, great burdock and yacon provide insights into Asteraceae paleo-polyploidization history and plant inulin production.</title>
        <authorList>
            <person name="Fan W."/>
            <person name="Wang S."/>
            <person name="Wang H."/>
            <person name="Wang A."/>
            <person name="Jiang F."/>
            <person name="Liu H."/>
            <person name="Zhao H."/>
            <person name="Xu D."/>
            <person name="Zhang Y."/>
        </authorList>
    </citation>
    <scope>NUCLEOTIDE SEQUENCE [LARGE SCALE GENOMIC DNA]</scope>
    <source>
        <strain evidence="2">cv. Yunnan</strain>
        <tissue evidence="1">Leaves</tissue>
    </source>
</reference>
<dbReference type="EMBL" id="CM042044">
    <property type="protein sequence ID" value="KAI3686174.1"/>
    <property type="molecule type" value="Genomic_DNA"/>
</dbReference>
<evidence type="ECO:0000313" key="2">
    <source>
        <dbReference type="Proteomes" id="UP001056120"/>
    </source>
</evidence>
<accession>A0ACB8YKA3</accession>
<sequence>MIIGEAEEIRQIVQNTFFIMVSTYCHAQRNRLHSPTNRRTVAERVLSTDALTPAITSPDTLPENTG</sequence>
<protein>
    <submittedName>
        <fullName evidence="1">Uncharacterized protein</fullName>
    </submittedName>
</protein>